<organism evidence="1 2">
    <name type="scientific">Candidatus Nomurabacteria bacterium CG10_big_fil_rev_8_21_14_0_10_35_16</name>
    <dbReference type="NCBI Taxonomy" id="1974731"/>
    <lineage>
        <taxon>Bacteria</taxon>
        <taxon>Candidatus Nomuraibacteriota</taxon>
    </lineage>
</organism>
<sequence length="598" mass="70589">MEPRTKAKLHTGQETEVMGYKSQNIVCQNCKGEFTIEPNDFGFYQKIKVPPPTFCPNCRRQRRYAWRNNASLYSRKCELCSKSVVSIYSPESGLTIYCNKCWWSDKWDPKNYAMDYDFSKPFFTQFKELVKKVPHMSIVNDDGIASLNCEYTHDWWFSKNCYMCFSGWYVENVMYSFFILAGKNIMDCSNIRSPSEWMYECIHSPRSYKVKYSEISVACIDSAFVYDCWDCSNCFICTGLRGKKYYFKNKQYTKEEYEKILQSYNLDTFSGVEKAKKEFNELFLKYPRRYTINFKSVNCTGDLTTFSKNSKNCFVTKGAEDCAYTDFAGDSNNPNKDCYDVTITSGVSECYECVVGDHSQLNRFGLFSVKSQDIQYSQHCHNCKYVFGCVGLRNAKYCIFNKQYTKEEYEELVPRIKEHMNNMPYKDKQGIEYKYGEFYPIELSPFGYNESCAMEEFPLTKEKTEEKRYCWQDNVQRTVGKETLLPENIPDSINDIDNSIIKEILICTNCKRNYKIIPNELIFYKNLKIPIPRQCFNCRYMARVTRRNPFKLWHRQCMCDKKNHSHGVGRCTEEFETSYAPDRPEIVYCEKCYQAEVY</sequence>
<protein>
    <recommendedName>
        <fullName evidence="3">Zinc-binding domain-containing protein</fullName>
    </recommendedName>
</protein>
<evidence type="ECO:0000313" key="1">
    <source>
        <dbReference type="EMBL" id="PIR68620.1"/>
    </source>
</evidence>
<proteinExistence type="predicted"/>
<comment type="caution">
    <text evidence="1">The sequence shown here is derived from an EMBL/GenBank/DDBJ whole genome shotgun (WGS) entry which is preliminary data.</text>
</comment>
<dbReference type="AlphaFoldDB" id="A0A2H0TC70"/>
<name>A0A2H0TC70_9BACT</name>
<dbReference type="Proteomes" id="UP000230094">
    <property type="component" value="Unassembled WGS sequence"/>
</dbReference>
<evidence type="ECO:0008006" key="3">
    <source>
        <dbReference type="Google" id="ProtNLM"/>
    </source>
</evidence>
<evidence type="ECO:0000313" key="2">
    <source>
        <dbReference type="Proteomes" id="UP000230094"/>
    </source>
</evidence>
<gene>
    <name evidence="1" type="ORF">COU49_00130</name>
</gene>
<dbReference type="EMBL" id="PFCQ01000001">
    <property type="protein sequence ID" value="PIR68620.1"/>
    <property type="molecule type" value="Genomic_DNA"/>
</dbReference>
<accession>A0A2H0TC70</accession>
<reference evidence="2" key="1">
    <citation type="submission" date="2017-09" db="EMBL/GenBank/DDBJ databases">
        <title>Depth-based differentiation of microbial function through sediment-hosted aquifers and enrichment of novel symbionts in the deep terrestrial subsurface.</title>
        <authorList>
            <person name="Probst A.J."/>
            <person name="Ladd B."/>
            <person name="Jarett J.K."/>
            <person name="Geller-Mcgrath D.E."/>
            <person name="Sieber C.M.K."/>
            <person name="Emerson J.B."/>
            <person name="Anantharaman K."/>
            <person name="Thomas B.C."/>
            <person name="Malmstrom R."/>
            <person name="Stieglmeier M."/>
            <person name="Klingl A."/>
            <person name="Woyke T."/>
            <person name="Ryan C.M."/>
            <person name="Banfield J.F."/>
        </authorList>
    </citation>
    <scope>NUCLEOTIDE SEQUENCE [LARGE SCALE GENOMIC DNA]</scope>
</reference>